<dbReference type="AlphaFoldDB" id="A0A1F6G4T8"/>
<keyword evidence="2" id="KW-0812">Transmembrane</keyword>
<evidence type="ECO:0000256" key="2">
    <source>
        <dbReference type="SAM" id="Phobius"/>
    </source>
</evidence>
<name>A0A1F6G4T8_9PROT</name>
<evidence type="ECO:0000313" key="3">
    <source>
        <dbReference type="EMBL" id="OGG93128.1"/>
    </source>
</evidence>
<organism evidence="3 4">
    <name type="scientific">Candidatus Lambdaproteobacteria bacterium RIFOXYD2_FULL_50_16</name>
    <dbReference type="NCBI Taxonomy" id="1817772"/>
    <lineage>
        <taxon>Bacteria</taxon>
        <taxon>Pseudomonadati</taxon>
        <taxon>Pseudomonadota</taxon>
        <taxon>Candidatus Lambdaproteobacteria</taxon>
    </lineage>
</organism>
<comment type="caution">
    <text evidence="3">The sequence shown here is derived from an EMBL/GenBank/DDBJ whole genome shotgun (WGS) entry which is preliminary data.</text>
</comment>
<evidence type="ECO:0000313" key="4">
    <source>
        <dbReference type="Proteomes" id="UP000178449"/>
    </source>
</evidence>
<reference evidence="3 4" key="1">
    <citation type="journal article" date="2016" name="Nat. Commun.">
        <title>Thousands of microbial genomes shed light on interconnected biogeochemical processes in an aquifer system.</title>
        <authorList>
            <person name="Anantharaman K."/>
            <person name="Brown C.T."/>
            <person name="Hug L.A."/>
            <person name="Sharon I."/>
            <person name="Castelle C.J."/>
            <person name="Probst A.J."/>
            <person name="Thomas B.C."/>
            <person name="Singh A."/>
            <person name="Wilkins M.J."/>
            <person name="Karaoz U."/>
            <person name="Brodie E.L."/>
            <person name="Williams K.H."/>
            <person name="Hubbard S.S."/>
            <person name="Banfield J.F."/>
        </authorList>
    </citation>
    <scope>NUCLEOTIDE SEQUENCE [LARGE SCALE GENOMIC DNA]</scope>
</reference>
<feature type="coiled-coil region" evidence="1">
    <location>
        <begin position="346"/>
        <end position="373"/>
    </location>
</feature>
<feature type="transmembrane region" description="Helical" evidence="2">
    <location>
        <begin position="54"/>
        <end position="73"/>
    </location>
</feature>
<protein>
    <submittedName>
        <fullName evidence="3">Uncharacterized protein</fullName>
    </submittedName>
</protein>
<gene>
    <name evidence="3" type="ORF">A2527_14490</name>
</gene>
<sequence length="555" mass="63834">MTAKKNIDPQSNEAQALVTEAVKRVYLAPQPKIKEQEIKIWDLLLPTLEYKWQVLGVVFLGLLTGILACWIYGESVYQDYIEYQYEPPPAYVAQPVDVNLEKQLKSRPIIKDLKVLQIKYPEAYYPDQYLLRPEELWRAKEILEKNFHLPKAASAFKLAQTFKGSDRIRFSDCKGCLVGSQLRVSTNQVQTTFEALTELNQFIQTRNQEIYTQLYQSQLDEENRQMLAADQSLLKGLERLDDYAFVPLSRGGRYYLEKEGVQYLLEVEEGKAKAVQFDSVAALGSLSSEIKSKLTPLTGQKTGQAARLVNLYQHYFELAQEQRETLVKRENQWAELKKAQTTAGEVSDLETSLAQTEAKQDRLVAEMNQLEFKAGLLYERLQQVMSARLQLSTYPKNRWVEVDIVKNKLPTESESQARRPNERRPDQIVDLEYYHESQGYRRQNLASLAELVATYRLGLFSPIQVVKAPSLNTVQVAFRLNFKKDQEGDLAKSLRFEDFEPVYFSTKALVLFGIIAFGLAVVSVLLRVYLLEAQQKGHLSQLKSQLINALKNWRF</sequence>
<dbReference type="Proteomes" id="UP000178449">
    <property type="component" value="Unassembled WGS sequence"/>
</dbReference>
<accession>A0A1F6G4T8</accession>
<keyword evidence="2" id="KW-0472">Membrane</keyword>
<feature type="transmembrane region" description="Helical" evidence="2">
    <location>
        <begin position="508"/>
        <end position="530"/>
    </location>
</feature>
<proteinExistence type="predicted"/>
<evidence type="ECO:0000256" key="1">
    <source>
        <dbReference type="SAM" id="Coils"/>
    </source>
</evidence>
<keyword evidence="2" id="KW-1133">Transmembrane helix</keyword>
<dbReference type="EMBL" id="MFNE01000053">
    <property type="protein sequence ID" value="OGG93128.1"/>
    <property type="molecule type" value="Genomic_DNA"/>
</dbReference>
<keyword evidence="1" id="KW-0175">Coiled coil</keyword>